<protein>
    <submittedName>
        <fullName evidence="2">Uncharacterized protein</fullName>
    </submittedName>
</protein>
<keyword evidence="3" id="KW-1185">Reference proteome</keyword>
<accession>A0AAV2FI14</accession>
<evidence type="ECO:0000313" key="3">
    <source>
        <dbReference type="Proteomes" id="UP001497516"/>
    </source>
</evidence>
<feature type="region of interest" description="Disordered" evidence="1">
    <location>
        <begin position="1"/>
        <end position="77"/>
    </location>
</feature>
<dbReference type="EMBL" id="OZ034819">
    <property type="protein sequence ID" value="CAL1397255.1"/>
    <property type="molecule type" value="Genomic_DNA"/>
</dbReference>
<sequence length="77" mass="7946">MGWRGGVGIKGKKGEHDRREKGRRRGVGLGWSEGGTLAVGWGWDGLKEGGVTPTGVGERGKSARLGGGGEKGETTAR</sequence>
<reference evidence="2 3" key="1">
    <citation type="submission" date="2024-04" db="EMBL/GenBank/DDBJ databases">
        <authorList>
            <person name="Fracassetti M."/>
        </authorList>
    </citation>
    <scope>NUCLEOTIDE SEQUENCE [LARGE SCALE GENOMIC DNA]</scope>
</reference>
<dbReference type="AlphaFoldDB" id="A0AAV2FI14"/>
<dbReference type="Proteomes" id="UP001497516">
    <property type="component" value="Chromosome 6"/>
</dbReference>
<organism evidence="2 3">
    <name type="scientific">Linum trigynum</name>
    <dbReference type="NCBI Taxonomy" id="586398"/>
    <lineage>
        <taxon>Eukaryota</taxon>
        <taxon>Viridiplantae</taxon>
        <taxon>Streptophyta</taxon>
        <taxon>Embryophyta</taxon>
        <taxon>Tracheophyta</taxon>
        <taxon>Spermatophyta</taxon>
        <taxon>Magnoliopsida</taxon>
        <taxon>eudicotyledons</taxon>
        <taxon>Gunneridae</taxon>
        <taxon>Pentapetalae</taxon>
        <taxon>rosids</taxon>
        <taxon>fabids</taxon>
        <taxon>Malpighiales</taxon>
        <taxon>Linaceae</taxon>
        <taxon>Linum</taxon>
    </lineage>
</organism>
<evidence type="ECO:0000256" key="1">
    <source>
        <dbReference type="SAM" id="MobiDB-lite"/>
    </source>
</evidence>
<proteinExistence type="predicted"/>
<evidence type="ECO:0000313" key="2">
    <source>
        <dbReference type="EMBL" id="CAL1397255.1"/>
    </source>
</evidence>
<name>A0AAV2FI14_9ROSI</name>
<gene>
    <name evidence="2" type="ORF">LTRI10_LOCUS37570</name>
</gene>